<dbReference type="SUPFAM" id="SSF52733">
    <property type="entry name" value="Nicotinate mononucleotide:5,6-dimethylbenzimidazole phosphoribosyltransferase (CobT)"/>
    <property type="match status" value="1"/>
</dbReference>
<dbReference type="InterPro" id="IPR003200">
    <property type="entry name" value="Nict_dMeBzImd_PRibTrfase"/>
</dbReference>
<dbReference type="InterPro" id="IPR002805">
    <property type="entry name" value="Nict_dMeBzImd_PRibTrfase_arc"/>
</dbReference>
<dbReference type="CDD" id="cd02439">
    <property type="entry name" value="DMB-PRT_CobT"/>
    <property type="match status" value="1"/>
</dbReference>
<dbReference type="RefSeq" id="WP_006583899.1">
    <property type="nucleotide sequence ID" value="NZ_CM001377.1"/>
</dbReference>
<keyword evidence="2" id="KW-1185">Reference proteome</keyword>
<dbReference type="Proteomes" id="UP000005730">
    <property type="component" value="Chromosome"/>
</dbReference>
<gene>
    <name evidence="1" type="ORF">TheveDRAFT_1285</name>
</gene>
<dbReference type="AlphaFoldDB" id="H0UNC0"/>
<dbReference type="HAMAP" id="MF_01086">
    <property type="entry name" value="UPF0284"/>
    <property type="match status" value="1"/>
</dbReference>
<dbReference type="Gene3D" id="3.40.50.10210">
    <property type="match status" value="1"/>
</dbReference>
<dbReference type="GO" id="GO:0008939">
    <property type="term" value="F:nicotinate-nucleotide-dimethylbenzimidazole phosphoribosyltransferase activity"/>
    <property type="evidence" value="ECO:0007669"/>
    <property type="project" value="InterPro"/>
</dbReference>
<dbReference type="InterPro" id="IPR036087">
    <property type="entry name" value="Nict_dMeBzImd_PRibTrfase_sf"/>
</dbReference>
<dbReference type="STRING" id="926567.TheveDRAFT_1285"/>
<sequence length="331" mass="34781">MFFLFIGASDVCKIPGISAAGANPAVIPFTAAADADVLYYGRPRVVDAVPVDPEGHPTPALITRAAWEMARFPFIVVRCGSYLPPACPHVDLKCDPGGDPSLVSAVPNAREVFDAACELGRSMGGMKEPYVIGESVPGGTTTALMVLRSLGVEGMVSSAGPLNPINLKETIWQKGCSRCGGGFGAFRDDPLKAVREMGDPMQAAVAGFVFGLPRDARVVLAGGTQMLAVLAVLRAMGWDGKVVVATTKYVAQDRSCAFLEMASSLGAEPYAAPLDFSRSPHKGLADYEKGYVKEGVGAGGAFWYARELGVSVEKLCGKVEEIYSLMMGFSG</sequence>
<proteinExistence type="inferred from homology"/>
<evidence type="ECO:0000313" key="1">
    <source>
        <dbReference type="EMBL" id="EHM10405.1"/>
    </source>
</evidence>
<dbReference type="PANTHER" id="PTHR38811:SF1">
    <property type="entry name" value="UPF0284 PROTEIN SLL1500"/>
    <property type="match status" value="1"/>
</dbReference>
<dbReference type="NCBIfam" id="TIGR00303">
    <property type="entry name" value="nicotinate mononucleotide-dependent phosphoribosyltransferase CobT"/>
    <property type="match status" value="1"/>
</dbReference>
<dbReference type="PANTHER" id="PTHR38811">
    <property type="match status" value="1"/>
</dbReference>
<evidence type="ECO:0000313" key="2">
    <source>
        <dbReference type="Proteomes" id="UP000005730"/>
    </source>
</evidence>
<protein>
    <submittedName>
        <fullName evidence="1">TIGR00303 family protein</fullName>
    </submittedName>
</protein>
<dbReference type="eggNOG" id="COG2038">
    <property type="taxonomic scope" value="Bacteria"/>
</dbReference>
<dbReference type="EMBL" id="CM001377">
    <property type="protein sequence ID" value="EHM10405.1"/>
    <property type="molecule type" value="Genomic_DNA"/>
</dbReference>
<dbReference type="HOGENOM" id="CLU_053134_0_0_0"/>
<dbReference type="NCBIfam" id="NF003372">
    <property type="entry name" value="PRK04447.1-5"/>
    <property type="match status" value="1"/>
</dbReference>
<dbReference type="OrthoDB" id="5341906at2"/>
<accession>H0UNC0</accession>
<reference evidence="1 2" key="1">
    <citation type="submission" date="2011-10" db="EMBL/GenBank/DDBJ databases">
        <title>The Noncontiguous Finished genome of Thermanaerovibrio velox DSM 12556.</title>
        <authorList>
            <consortium name="US DOE Joint Genome Institute (JGI-PGF)"/>
            <person name="Lucas S."/>
            <person name="Copeland A."/>
            <person name="Lapidus A."/>
            <person name="Glavina del Rio T."/>
            <person name="Dalin E."/>
            <person name="Tice H."/>
            <person name="Bruce D."/>
            <person name="Goodwin L."/>
            <person name="Pitluck S."/>
            <person name="Peters L."/>
            <person name="Mikhailova N."/>
            <person name="Teshima H."/>
            <person name="Kyrpides N."/>
            <person name="Mavromatis K."/>
            <person name="Ivanova N."/>
            <person name="Markowitz V."/>
            <person name="Cheng J.-F."/>
            <person name="Hugenholtz P."/>
            <person name="Woyke T."/>
            <person name="Wu D."/>
            <person name="Spring S."/>
            <person name="Brambilla E.-M."/>
            <person name="Klenk H.-P."/>
            <person name="Eisen J.A."/>
        </authorList>
    </citation>
    <scope>NUCLEOTIDE SEQUENCE [LARGE SCALE GENOMIC DNA]</scope>
    <source>
        <strain evidence="1 2">DSM 12556</strain>
    </source>
</reference>
<organism evidence="1 2">
    <name type="scientific">Thermanaerovibrio velox DSM 12556</name>
    <dbReference type="NCBI Taxonomy" id="926567"/>
    <lineage>
        <taxon>Bacteria</taxon>
        <taxon>Thermotogati</taxon>
        <taxon>Synergistota</taxon>
        <taxon>Synergistia</taxon>
        <taxon>Synergistales</taxon>
        <taxon>Synergistaceae</taxon>
        <taxon>Thermanaerovibrio</taxon>
    </lineage>
</organism>
<name>H0UNC0_9BACT</name>